<dbReference type="EMBL" id="MK356557">
    <property type="protein sequence ID" value="QBM91334.1"/>
    <property type="molecule type" value="Genomic_DNA"/>
</dbReference>
<reference evidence="1" key="1">
    <citation type="submission" date="2019-01" db="EMBL/GenBank/DDBJ databases">
        <title>Salmonella strain 1423 plasmid sequences.</title>
        <authorList>
            <person name="Chen K."/>
            <person name="Chen S."/>
        </authorList>
    </citation>
    <scope>NUCLEOTIDE SEQUENCE</scope>
    <source>
        <strain evidence="1">Sa1423</strain>
        <plasmid evidence="1">pSa1423-90k</plasmid>
    </source>
</reference>
<gene>
    <name evidence="1" type="ORF">NNIBIDOC_00001</name>
</gene>
<accession>A0A482EU39</accession>
<organism evidence="1">
    <name type="scientific">Salmonella sp</name>
    <dbReference type="NCBI Taxonomy" id="599"/>
    <lineage>
        <taxon>Bacteria</taxon>
        <taxon>Pseudomonadati</taxon>
        <taxon>Pseudomonadota</taxon>
        <taxon>Gammaproteobacteria</taxon>
        <taxon>Enterobacterales</taxon>
        <taxon>Enterobacteriaceae</taxon>
        <taxon>Salmonella</taxon>
    </lineage>
</organism>
<name>A0A482EU39_SALSP</name>
<sequence length="90" mass="10260">MVYKCFFHLSIFLQASFKHKQSRRGIFFVVLLVKKLTASVIKKSTISNYFISNLHGFHIALSAASCRTARYSCMFLKIGRFDISLGFASN</sequence>
<protein>
    <submittedName>
        <fullName evidence="1">Uncharacterized protein</fullName>
    </submittedName>
</protein>
<keyword evidence="1" id="KW-0614">Plasmid</keyword>
<proteinExistence type="predicted"/>
<geneLocation type="plasmid" evidence="1">
    <name>pSa1423-90k</name>
</geneLocation>
<dbReference type="AlphaFoldDB" id="A0A482EU39"/>
<evidence type="ECO:0000313" key="1">
    <source>
        <dbReference type="EMBL" id="QBM91334.1"/>
    </source>
</evidence>